<sequence>MIGDGEYHRPTQMRQRRCEKPLRLELLSMIRTHSTPLIHTNSPQAKGQPGTSHFTQHPFPVAHQRKNPHQQ</sequence>
<dbReference type="EMBL" id="VICG01000013">
    <property type="protein sequence ID" value="KAA8565668.1"/>
    <property type="molecule type" value="Genomic_DNA"/>
</dbReference>
<evidence type="ECO:0000256" key="1">
    <source>
        <dbReference type="SAM" id="MobiDB-lite"/>
    </source>
</evidence>
<reference evidence="2 3" key="1">
    <citation type="submission" date="2019-06" db="EMBL/GenBank/DDBJ databases">
        <title>Genome Sequence of the Brown Rot Fungal Pathogen Monilinia fructicola.</title>
        <authorList>
            <person name="De Miccolis Angelini R.M."/>
            <person name="Landi L."/>
            <person name="Abate D."/>
            <person name="Pollastro S."/>
            <person name="Romanazzi G."/>
            <person name="Faretra F."/>
        </authorList>
    </citation>
    <scope>NUCLEOTIDE SEQUENCE [LARGE SCALE GENOMIC DNA]</scope>
    <source>
        <strain evidence="2 3">Mfrc123</strain>
    </source>
</reference>
<dbReference type="Proteomes" id="UP000322873">
    <property type="component" value="Unassembled WGS sequence"/>
</dbReference>
<keyword evidence="3" id="KW-1185">Reference proteome</keyword>
<dbReference type="AlphaFoldDB" id="A0A5M9J7U2"/>
<feature type="compositionally biased region" description="Polar residues" evidence="1">
    <location>
        <begin position="35"/>
        <end position="55"/>
    </location>
</feature>
<name>A0A5M9J7U2_MONFR</name>
<organism evidence="2 3">
    <name type="scientific">Monilinia fructicola</name>
    <name type="common">Brown rot fungus</name>
    <name type="synonym">Ciboria fructicola</name>
    <dbReference type="NCBI Taxonomy" id="38448"/>
    <lineage>
        <taxon>Eukaryota</taxon>
        <taxon>Fungi</taxon>
        <taxon>Dikarya</taxon>
        <taxon>Ascomycota</taxon>
        <taxon>Pezizomycotina</taxon>
        <taxon>Leotiomycetes</taxon>
        <taxon>Helotiales</taxon>
        <taxon>Sclerotiniaceae</taxon>
        <taxon>Monilinia</taxon>
    </lineage>
</organism>
<evidence type="ECO:0000313" key="2">
    <source>
        <dbReference type="EMBL" id="KAA8565668.1"/>
    </source>
</evidence>
<accession>A0A5M9J7U2</accession>
<evidence type="ECO:0000313" key="3">
    <source>
        <dbReference type="Proteomes" id="UP000322873"/>
    </source>
</evidence>
<proteinExistence type="predicted"/>
<comment type="caution">
    <text evidence="2">The sequence shown here is derived from an EMBL/GenBank/DDBJ whole genome shotgun (WGS) entry which is preliminary data.</text>
</comment>
<gene>
    <name evidence="2" type="ORF">EYC84_009519</name>
</gene>
<feature type="region of interest" description="Disordered" evidence="1">
    <location>
        <begin position="35"/>
        <end position="71"/>
    </location>
</feature>
<protein>
    <submittedName>
        <fullName evidence="2">Uncharacterized protein</fullName>
    </submittedName>
</protein>